<dbReference type="AlphaFoldDB" id="A0AAV4C4V1"/>
<feature type="transmembrane region" description="Helical" evidence="1">
    <location>
        <begin position="115"/>
        <end position="139"/>
    </location>
</feature>
<name>A0AAV4C4V1_9GAST</name>
<evidence type="ECO:0000313" key="3">
    <source>
        <dbReference type="Proteomes" id="UP000735302"/>
    </source>
</evidence>
<dbReference type="Proteomes" id="UP000735302">
    <property type="component" value="Unassembled WGS sequence"/>
</dbReference>
<keyword evidence="1" id="KW-0472">Membrane</keyword>
<reference evidence="2 3" key="1">
    <citation type="journal article" date="2021" name="Elife">
        <title>Chloroplast acquisition without the gene transfer in kleptoplastic sea slugs, Plakobranchus ocellatus.</title>
        <authorList>
            <person name="Maeda T."/>
            <person name="Takahashi S."/>
            <person name="Yoshida T."/>
            <person name="Shimamura S."/>
            <person name="Takaki Y."/>
            <person name="Nagai Y."/>
            <person name="Toyoda A."/>
            <person name="Suzuki Y."/>
            <person name="Arimoto A."/>
            <person name="Ishii H."/>
            <person name="Satoh N."/>
            <person name="Nishiyama T."/>
            <person name="Hasebe M."/>
            <person name="Maruyama T."/>
            <person name="Minagawa J."/>
            <person name="Obokata J."/>
            <person name="Shigenobu S."/>
        </authorList>
    </citation>
    <scope>NUCLEOTIDE SEQUENCE [LARGE SCALE GENOMIC DNA]</scope>
</reference>
<evidence type="ECO:0008006" key="4">
    <source>
        <dbReference type="Google" id="ProtNLM"/>
    </source>
</evidence>
<keyword evidence="1" id="KW-1133">Transmembrane helix</keyword>
<dbReference type="EMBL" id="BLXT01005873">
    <property type="protein sequence ID" value="GFO26933.1"/>
    <property type="molecule type" value="Genomic_DNA"/>
</dbReference>
<gene>
    <name evidence="2" type="ORF">PoB_005343800</name>
</gene>
<evidence type="ECO:0000256" key="1">
    <source>
        <dbReference type="SAM" id="Phobius"/>
    </source>
</evidence>
<keyword evidence="1" id="KW-0812">Transmembrane</keyword>
<evidence type="ECO:0000313" key="2">
    <source>
        <dbReference type="EMBL" id="GFO26933.1"/>
    </source>
</evidence>
<feature type="transmembrane region" description="Helical" evidence="1">
    <location>
        <begin position="41"/>
        <end position="65"/>
    </location>
</feature>
<keyword evidence="3" id="KW-1185">Reference proteome</keyword>
<protein>
    <recommendedName>
        <fullName evidence="4">Transmembrane protein</fullName>
    </recommendedName>
</protein>
<comment type="caution">
    <text evidence="2">The sequence shown here is derived from an EMBL/GenBank/DDBJ whole genome shotgun (WGS) entry which is preliminary data.</text>
</comment>
<accession>A0AAV4C4V1</accession>
<organism evidence="2 3">
    <name type="scientific">Plakobranchus ocellatus</name>
    <dbReference type="NCBI Taxonomy" id="259542"/>
    <lineage>
        <taxon>Eukaryota</taxon>
        <taxon>Metazoa</taxon>
        <taxon>Spiralia</taxon>
        <taxon>Lophotrochozoa</taxon>
        <taxon>Mollusca</taxon>
        <taxon>Gastropoda</taxon>
        <taxon>Heterobranchia</taxon>
        <taxon>Euthyneura</taxon>
        <taxon>Panpulmonata</taxon>
        <taxon>Sacoglossa</taxon>
        <taxon>Placobranchoidea</taxon>
        <taxon>Plakobranchidae</taxon>
        <taxon>Plakobranchus</taxon>
    </lineage>
</organism>
<proteinExistence type="predicted"/>
<sequence>MTESWRQLFSSVSVSAAALCGAFYSDVFLREDACVVGSDDIFYGWHATVANFDCIPMITLCKTLVLRKQVFIKVRNFFTMLVTTLMECGGLNQVIFLTLMMFLRKFTVLLTGVSWLVILLGLFPAFTIGFEVGVVPCFNGGLGIPIINLHVLAFGVQVCTPVALSMLFGAFRLLAGIFQYCSGCLKDVLLCIL</sequence>
<feature type="transmembrane region" description="Helical" evidence="1">
    <location>
        <begin position="151"/>
        <end position="175"/>
    </location>
</feature>